<dbReference type="Proteomes" id="UP000261032">
    <property type="component" value="Unassembled WGS sequence"/>
</dbReference>
<proteinExistence type="predicted"/>
<feature type="domain" description="Pesticidal crystal protein Cry22Aa Ig-like" evidence="3">
    <location>
        <begin position="214"/>
        <end position="279"/>
    </location>
</feature>
<keyword evidence="2" id="KW-0472">Membrane</keyword>
<evidence type="ECO:0000313" key="5">
    <source>
        <dbReference type="Proteomes" id="UP000261032"/>
    </source>
</evidence>
<dbReference type="InterPro" id="IPR013783">
    <property type="entry name" value="Ig-like_fold"/>
</dbReference>
<gene>
    <name evidence="4" type="ORF">DXB93_19770</name>
</gene>
<dbReference type="RefSeq" id="WP_117582816.1">
    <property type="nucleotide sequence ID" value="NZ_QUSL01000115.1"/>
</dbReference>
<name>A0A3E3DXL4_9FIRM</name>
<feature type="transmembrane region" description="Helical" evidence="2">
    <location>
        <begin position="98"/>
        <end position="120"/>
    </location>
</feature>
<evidence type="ECO:0000259" key="3">
    <source>
        <dbReference type="Pfam" id="PF16403"/>
    </source>
</evidence>
<evidence type="ECO:0000313" key="4">
    <source>
        <dbReference type="EMBL" id="RGD74002.1"/>
    </source>
</evidence>
<evidence type="ECO:0000256" key="2">
    <source>
        <dbReference type="SAM" id="Phobius"/>
    </source>
</evidence>
<feature type="compositionally biased region" description="Low complexity" evidence="1">
    <location>
        <begin position="297"/>
        <end position="310"/>
    </location>
</feature>
<dbReference type="Pfam" id="PF16403">
    <property type="entry name" value="Bact_surface_Ig-like"/>
    <property type="match status" value="1"/>
</dbReference>
<keyword evidence="2" id="KW-0812">Transmembrane</keyword>
<keyword evidence="2" id="KW-1133">Transmembrane helix</keyword>
<dbReference type="Gene3D" id="2.60.40.10">
    <property type="entry name" value="Immunoglobulins"/>
    <property type="match status" value="1"/>
</dbReference>
<feature type="region of interest" description="Disordered" evidence="1">
    <location>
        <begin position="286"/>
        <end position="310"/>
    </location>
</feature>
<organism evidence="4 5">
    <name type="scientific">Thomasclavelia ramosa</name>
    <dbReference type="NCBI Taxonomy" id="1547"/>
    <lineage>
        <taxon>Bacteria</taxon>
        <taxon>Bacillati</taxon>
        <taxon>Bacillota</taxon>
        <taxon>Erysipelotrichia</taxon>
        <taxon>Erysipelotrichales</taxon>
        <taxon>Coprobacillaceae</taxon>
        <taxon>Thomasclavelia</taxon>
    </lineage>
</organism>
<sequence length="364" mass="41276">MRDIEYYKQMAFDPRQMQVISDGLKAGFDVEWYANTSFDYLQMEEILLALKAGLDDDSMNMLCDPRIPYESMRQMRESIFDQLGIYEKAAEELKRKKLIRYFVVSVSVFVIVIIGSIIYINRHTISYYFEDINLELKDDHIKLGLSEPFVAGNYIDKYDKELKLTLPKEKKFNEIGTYKVSYKLSNKVKTVTRELIIDVYDDINPTIELNSSIIEVEYGAVINENSYVVKVHDNIDGDLSKELIIDNAVDTSKAGNYTIKYCVKDNAGNEATAEITVIVQEKPVQEIPVKDNEKNNADSGSTSSKKSSAGKKVSNAGIYNRFFEGYSIESYNSACDYAEGLKSSGKISGYEVTPTETGVQVTCY</sequence>
<reference evidence="4 5" key="1">
    <citation type="submission" date="2018-08" db="EMBL/GenBank/DDBJ databases">
        <title>A genome reference for cultivated species of the human gut microbiota.</title>
        <authorList>
            <person name="Zou Y."/>
            <person name="Xue W."/>
            <person name="Luo G."/>
        </authorList>
    </citation>
    <scope>NUCLEOTIDE SEQUENCE [LARGE SCALE GENOMIC DNA]</scope>
    <source>
        <strain evidence="4 5">OM06-4</strain>
    </source>
</reference>
<dbReference type="AlphaFoldDB" id="A0A3E3DXL4"/>
<comment type="caution">
    <text evidence="4">The sequence shown here is derived from an EMBL/GenBank/DDBJ whole genome shotgun (WGS) entry which is preliminary data.</text>
</comment>
<protein>
    <submittedName>
        <fullName evidence="4">DUF5011 domain-containing protein</fullName>
    </submittedName>
</protein>
<dbReference type="InterPro" id="IPR032179">
    <property type="entry name" value="Cry22Aa_Ig-like"/>
</dbReference>
<evidence type="ECO:0000256" key="1">
    <source>
        <dbReference type="SAM" id="MobiDB-lite"/>
    </source>
</evidence>
<dbReference type="EMBL" id="QUSL01000115">
    <property type="protein sequence ID" value="RGD74002.1"/>
    <property type="molecule type" value="Genomic_DNA"/>
</dbReference>
<accession>A0A3E3DXL4</accession>